<feature type="compositionally biased region" description="Basic and acidic residues" evidence="1">
    <location>
        <begin position="571"/>
        <end position="603"/>
    </location>
</feature>
<dbReference type="GO" id="GO:0045893">
    <property type="term" value="P:positive regulation of DNA-templated transcription"/>
    <property type="evidence" value="ECO:0007669"/>
    <property type="project" value="TreeGrafter"/>
</dbReference>
<feature type="domain" description="Myb/SANT-like DNA-binding" evidence="2">
    <location>
        <begin position="25"/>
        <end position="113"/>
    </location>
</feature>
<accession>U5EPK5</accession>
<sequence>MWVSTNKVLIGNVGGPKRPHARNPNFDCEETKLLISLWGDPQVQKTLITTHKKHPVIAKLAEKMREYGYNRSTEEINTRIKNLKCFYNRIKKDMESGTISDTNWKHYSAMDEILTRPIFGNAHRQHMLLQQQQQQHEAELQKKLQEEQEQQNLQRLPVKLEVMSDEEASKEMPTTQSNVTSSTVTSTTTSAVATQIKSDQIEIGETGLLIPKDEPMDVTENIDIPDTFQPATDDEDDENDDDDDDEDDDSEDDEEDYDIDIDSELSKQQDVLQAALNASKNKPTTSTPTSTGGIKILNYGTQNKPNLSIASVISNTSITSTPSNIIPAKSTLVTTTTTTASGTPTTGPPSKISLVPTNFLLKPQSQNQLSFKSPIHLYTKPTVSMPVTASSTTTISTQSITSGGVGSTSMNQSSTNQSMPQMKVLLVNTLSKDNVNKQKTVTTTQQMPVSSQVRATPIHIQPKPMHTVPSPNVVNGSTATGIATVNTTMNGGPNFFNKKPNDTPGRTAGFRVLLNQLVSLQTQSLSISRQRLANERLLLEVERERLQYEKQVGNSLVNLLQNFSDKMCSNKGKEKSEDDLKMDTQKSDDTENRNEEQECDEIK</sequence>
<dbReference type="InterPro" id="IPR044822">
    <property type="entry name" value="Myb_DNA-bind_4"/>
</dbReference>
<dbReference type="Gene3D" id="1.10.10.60">
    <property type="entry name" value="Homeodomain-like"/>
    <property type="match status" value="1"/>
</dbReference>
<feature type="compositionally biased region" description="Low complexity" evidence="1">
    <location>
        <begin position="174"/>
        <end position="191"/>
    </location>
</feature>
<dbReference type="Pfam" id="PF13837">
    <property type="entry name" value="Myb_DNA-bind_4"/>
    <property type="match status" value="1"/>
</dbReference>
<dbReference type="InterPro" id="IPR026095">
    <property type="entry name" value="Myb/SANT-like_DNA-bd_dom_prot"/>
</dbReference>
<dbReference type="PANTHER" id="PTHR22666">
    <property type="entry name" value="MYB_SANT-LIKE DNA-BINDING DOMAIN-CONTAINING PROTEIN 1"/>
    <property type="match status" value="1"/>
</dbReference>
<dbReference type="AlphaFoldDB" id="U5EPK5"/>
<evidence type="ECO:0000313" key="3">
    <source>
        <dbReference type="EMBL" id="JAB55149.1"/>
    </source>
</evidence>
<dbReference type="PANTHER" id="PTHR22666:SF3">
    <property type="entry name" value="MYB_SANT-LIKE DNA-BINDING DOMAIN-CONTAINING PROTEIN 1"/>
    <property type="match status" value="1"/>
</dbReference>
<feature type="region of interest" description="Disordered" evidence="1">
    <location>
        <begin position="165"/>
        <end position="191"/>
    </location>
</feature>
<proteinExistence type="evidence at transcript level"/>
<name>U5EPK5_9DIPT</name>
<organism evidence="3">
    <name type="scientific">Corethrella appendiculata</name>
    <dbReference type="NCBI Taxonomy" id="1370023"/>
    <lineage>
        <taxon>Eukaryota</taxon>
        <taxon>Metazoa</taxon>
        <taxon>Ecdysozoa</taxon>
        <taxon>Arthropoda</taxon>
        <taxon>Hexapoda</taxon>
        <taxon>Insecta</taxon>
        <taxon>Pterygota</taxon>
        <taxon>Neoptera</taxon>
        <taxon>Endopterygota</taxon>
        <taxon>Diptera</taxon>
        <taxon>Nematocera</taxon>
        <taxon>Culicoidea</taxon>
        <taxon>Chaoboridae</taxon>
        <taxon>Corethrella</taxon>
    </lineage>
</organism>
<evidence type="ECO:0000259" key="2">
    <source>
        <dbReference type="Pfam" id="PF13837"/>
    </source>
</evidence>
<feature type="region of interest" description="Disordered" evidence="1">
    <location>
        <begin position="567"/>
        <end position="603"/>
    </location>
</feature>
<protein>
    <submittedName>
        <fullName evidence="3">Putative transcription factor gt-2</fullName>
    </submittedName>
</protein>
<evidence type="ECO:0000256" key="1">
    <source>
        <dbReference type="SAM" id="MobiDB-lite"/>
    </source>
</evidence>
<feature type="region of interest" description="Disordered" evidence="1">
    <location>
        <begin position="138"/>
        <end position="157"/>
    </location>
</feature>
<feature type="region of interest" description="Disordered" evidence="1">
    <location>
        <begin position="395"/>
        <end position="415"/>
    </location>
</feature>
<reference evidence="3" key="1">
    <citation type="journal article" date="2014" name="Insect Biochem. Mol. Biol.">
        <title>An insight into the sialome of the frog biting fly, Corethrella appendiculata.</title>
        <authorList>
            <person name="Ribeiro J.M.C."/>
            <person name="Chagas A.C."/>
            <person name="Pham V.M."/>
            <person name="Lounibos L.P."/>
            <person name="Calvo E."/>
        </authorList>
    </citation>
    <scope>NUCLEOTIDE SEQUENCE</scope>
    <source>
        <tissue evidence="3">Salivary glands</tissue>
    </source>
</reference>
<dbReference type="GO" id="GO:0016604">
    <property type="term" value="C:nuclear body"/>
    <property type="evidence" value="ECO:0007669"/>
    <property type="project" value="TreeGrafter"/>
</dbReference>
<feature type="compositionally biased region" description="Acidic residues" evidence="1">
    <location>
        <begin position="232"/>
        <end position="257"/>
    </location>
</feature>
<feature type="region of interest" description="Disordered" evidence="1">
    <location>
        <begin position="211"/>
        <end position="257"/>
    </location>
</feature>
<dbReference type="EMBL" id="GANO01004722">
    <property type="protein sequence ID" value="JAB55149.1"/>
    <property type="molecule type" value="mRNA"/>
</dbReference>